<proteinExistence type="predicted"/>
<evidence type="ECO:0000313" key="4">
    <source>
        <dbReference type="Proteomes" id="UP000663832"/>
    </source>
</evidence>
<organism evidence="3 4">
    <name type="scientific">Adineta steineri</name>
    <dbReference type="NCBI Taxonomy" id="433720"/>
    <lineage>
        <taxon>Eukaryota</taxon>
        <taxon>Metazoa</taxon>
        <taxon>Spiralia</taxon>
        <taxon>Gnathifera</taxon>
        <taxon>Rotifera</taxon>
        <taxon>Eurotatoria</taxon>
        <taxon>Bdelloidea</taxon>
        <taxon>Adinetida</taxon>
        <taxon>Adinetidae</taxon>
        <taxon>Adineta</taxon>
    </lineage>
</organism>
<dbReference type="Pfam" id="PF16020">
    <property type="entry name" value="Deltameth_res"/>
    <property type="match status" value="1"/>
</dbReference>
<dbReference type="EMBL" id="CAJNOM010000611">
    <property type="protein sequence ID" value="CAF1521487.1"/>
    <property type="molecule type" value="Genomic_DNA"/>
</dbReference>
<keyword evidence="1" id="KW-0472">Membrane</keyword>
<sequence>MLTRIVKSNIISMTEKNMHIICITDSLRYKSHRSSSNSEVQHIDPYKARYERLWQQKATLDWLPKPEGNWQEINGKKQAYYNKILTSGVITFILSFIYLRVVIVSRSGALTKPPYHLIGNEDFPGSKYDDKN</sequence>
<protein>
    <recommendedName>
        <fullName evidence="2">Deltamethrin resistance protein prag01 domain-containing protein</fullName>
    </recommendedName>
</protein>
<evidence type="ECO:0000259" key="2">
    <source>
        <dbReference type="Pfam" id="PF16020"/>
    </source>
</evidence>
<keyword evidence="1" id="KW-1133">Transmembrane helix</keyword>
<dbReference type="OrthoDB" id="9981889at2759"/>
<feature type="domain" description="Deltamethrin resistance protein prag01" evidence="2">
    <location>
        <begin position="63"/>
        <end position="99"/>
    </location>
</feature>
<keyword evidence="4" id="KW-1185">Reference proteome</keyword>
<dbReference type="InterPro" id="IPR031973">
    <property type="entry name" value="Deltameth_res_prag01"/>
</dbReference>
<keyword evidence="1" id="KW-0812">Transmembrane</keyword>
<gene>
    <name evidence="3" type="ORF">QVE165_LOCUS44821</name>
</gene>
<comment type="caution">
    <text evidence="3">The sequence shown here is derived from an EMBL/GenBank/DDBJ whole genome shotgun (WGS) entry which is preliminary data.</text>
</comment>
<evidence type="ECO:0000313" key="3">
    <source>
        <dbReference type="EMBL" id="CAF1521487.1"/>
    </source>
</evidence>
<evidence type="ECO:0000256" key="1">
    <source>
        <dbReference type="SAM" id="Phobius"/>
    </source>
</evidence>
<accession>A0A815UMJ9</accession>
<reference evidence="3" key="1">
    <citation type="submission" date="2021-02" db="EMBL/GenBank/DDBJ databases">
        <authorList>
            <person name="Nowell W R."/>
        </authorList>
    </citation>
    <scope>NUCLEOTIDE SEQUENCE</scope>
</reference>
<dbReference type="AlphaFoldDB" id="A0A815UMJ9"/>
<dbReference type="Proteomes" id="UP000663832">
    <property type="component" value="Unassembled WGS sequence"/>
</dbReference>
<feature type="transmembrane region" description="Helical" evidence="1">
    <location>
        <begin position="84"/>
        <end position="103"/>
    </location>
</feature>
<name>A0A815UMJ9_9BILA</name>